<dbReference type="PANTHER" id="PTHR30273">
    <property type="entry name" value="PERIPLASMIC SIGNAL SENSOR AND SIGMA FACTOR ACTIVATOR FECR-RELATED"/>
    <property type="match status" value="1"/>
</dbReference>
<dbReference type="PIRSF" id="PIRSF018266">
    <property type="entry name" value="FecR"/>
    <property type="match status" value="1"/>
</dbReference>
<dbReference type="EMBL" id="JAVUPU010000003">
    <property type="protein sequence ID" value="MDT9598688.1"/>
    <property type="molecule type" value="Genomic_DNA"/>
</dbReference>
<protein>
    <submittedName>
        <fullName evidence="4">FecR domain-containing protein</fullName>
    </submittedName>
</protein>
<dbReference type="Proteomes" id="UP001259572">
    <property type="component" value="Unassembled WGS sequence"/>
</dbReference>
<evidence type="ECO:0000259" key="2">
    <source>
        <dbReference type="Pfam" id="PF04773"/>
    </source>
</evidence>
<accession>A0ABU3Q5J7</accession>
<dbReference type="Gene3D" id="2.60.120.1440">
    <property type="match status" value="1"/>
</dbReference>
<dbReference type="Pfam" id="PF16220">
    <property type="entry name" value="DUF4880"/>
    <property type="match status" value="1"/>
</dbReference>
<evidence type="ECO:0000313" key="4">
    <source>
        <dbReference type="EMBL" id="MDT9598688.1"/>
    </source>
</evidence>
<organism evidence="4 5">
    <name type="scientific">Sphingosinicella rhizophila</name>
    <dbReference type="NCBI Taxonomy" id="3050082"/>
    <lineage>
        <taxon>Bacteria</taxon>
        <taxon>Pseudomonadati</taxon>
        <taxon>Pseudomonadota</taxon>
        <taxon>Alphaproteobacteria</taxon>
        <taxon>Sphingomonadales</taxon>
        <taxon>Sphingosinicellaceae</taxon>
        <taxon>Sphingosinicella</taxon>
    </lineage>
</organism>
<dbReference type="InterPro" id="IPR012373">
    <property type="entry name" value="Ferrdict_sens_TM"/>
</dbReference>
<keyword evidence="1" id="KW-0812">Transmembrane</keyword>
<dbReference type="Pfam" id="PF04773">
    <property type="entry name" value="FecR"/>
    <property type="match status" value="1"/>
</dbReference>
<sequence length="313" mass="34502">MTRADTIEREAARWVAQKDAGPLTEEQQRALDAWCAADSRHLGALVRLEAVNARLERLQALQGISAVKVPVRRWLPYATAASLLLALGLVWQGGFLSGEPTQARTLATRLGEQYRAQLVDGSTVELNTATRATVEVRAREREVKLTSGEALFEVAKDPDRPFIVRTALGDVRAVGTMFSVRVDNGLDVTVSEGVVSIERDGKEVARVSAGESFEMNPSGDARQRERDADEIQRAFAWREGKVSFAGETLAEAAATFNRYNAIKIQVEGAKAREMRFGGYYRTTDPEGFAQALKETLPVDVKREDETLIVHARD</sequence>
<dbReference type="InterPro" id="IPR032623">
    <property type="entry name" value="FecR_N"/>
</dbReference>
<gene>
    <name evidence="4" type="ORF">RQX22_06990</name>
</gene>
<keyword evidence="1" id="KW-1133">Transmembrane helix</keyword>
<reference evidence="4 5" key="1">
    <citation type="submission" date="2023-05" db="EMBL/GenBank/DDBJ databases">
        <authorList>
            <person name="Guo Y."/>
        </authorList>
    </citation>
    <scope>NUCLEOTIDE SEQUENCE [LARGE SCALE GENOMIC DNA]</scope>
    <source>
        <strain evidence="4 5">GR2756</strain>
    </source>
</reference>
<dbReference type="RefSeq" id="WP_315724955.1">
    <property type="nucleotide sequence ID" value="NZ_JAVUPU010000003.1"/>
</dbReference>
<evidence type="ECO:0000256" key="1">
    <source>
        <dbReference type="SAM" id="Phobius"/>
    </source>
</evidence>
<proteinExistence type="predicted"/>
<dbReference type="InterPro" id="IPR006860">
    <property type="entry name" value="FecR"/>
</dbReference>
<feature type="domain" description="FecR protein" evidence="2">
    <location>
        <begin position="105"/>
        <end position="195"/>
    </location>
</feature>
<name>A0ABU3Q5J7_9SPHN</name>
<feature type="transmembrane region" description="Helical" evidence="1">
    <location>
        <begin position="74"/>
        <end position="94"/>
    </location>
</feature>
<comment type="caution">
    <text evidence="4">The sequence shown here is derived from an EMBL/GenBank/DDBJ whole genome shotgun (WGS) entry which is preliminary data.</text>
</comment>
<evidence type="ECO:0000259" key="3">
    <source>
        <dbReference type="Pfam" id="PF16220"/>
    </source>
</evidence>
<keyword evidence="5" id="KW-1185">Reference proteome</keyword>
<dbReference type="PANTHER" id="PTHR30273:SF2">
    <property type="entry name" value="PROTEIN FECR"/>
    <property type="match status" value="1"/>
</dbReference>
<dbReference type="Gene3D" id="3.55.50.30">
    <property type="match status" value="1"/>
</dbReference>
<evidence type="ECO:0000313" key="5">
    <source>
        <dbReference type="Proteomes" id="UP001259572"/>
    </source>
</evidence>
<feature type="domain" description="FecR N-terminal" evidence="3">
    <location>
        <begin position="9"/>
        <end position="50"/>
    </location>
</feature>
<keyword evidence="1" id="KW-0472">Membrane</keyword>